<name>A0ACB5T1I4_AMBMO</name>
<comment type="caution">
    <text evidence="1">The sequence shown here is derived from an EMBL/GenBank/DDBJ whole genome shotgun (WGS) entry which is preliminary data.</text>
</comment>
<organism evidence="1 2">
    <name type="scientific">Ambrosiozyma monospora</name>
    <name type="common">Yeast</name>
    <name type="synonym">Endomycopsis monosporus</name>
    <dbReference type="NCBI Taxonomy" id="43982"/>
    <lineage>
        <taxon>Eukaryota</taxon>
        <taxon>Fungi</taxon>
        <taxon>Dikarya</taxon>
        <taxon>Ascomycota</taxon>
        <taxon>Saccharomycotina</taxon>
        <taxon>Pichiomycetes</taxon>
        <taxon>Pichiales</taxon>
        <taxon>Pichiaceae</taxon>
        <taxon>Ambrosiozyma</taxon>
    </lineage>
</organism>
<gene>
    <name evidence="1" type="ORF">Amon02_000366700</name>
</gene>
<reference evidence="1" key="1">
    <citation type="submission" date="2023-04" db="EMBL/GenBank/DDBJ databases">
        <title>Ambrosiozyma monospora NBRC 10751.</title>
        <authorList>
            <person name="Ichikawa N."/>
            <person name="Sato H."/>
            <person name="Tonouchi N."/>
        </authorList>
    </citation>
    <scope>NUCLEOTIDE SEQUENCE</scope>
    <source>
        <strain evidence="1">NBRC 10751</strain>
    </source>
</reference>
<dbReference type="Proteomes" id="UP001165064">
    <property type="component" value="Unassembled WGS sequence"/>
</dbReference>
<proteinExistence type="predicted"/>
<evidence type="ECO:0000313" key="2">
    <source>
        <dbReference type="Proteomes" id="UP001165064"/>
    </source>
</evidence>
<dbReference type="EMBL" id="BSXS01002368">
    <property type="protein sequence ID" value="GME78902.1"/>
    <property type="molecule type" value="Genomic_DNA"/>
</dbReference>
<evidence type="ECO:0000313" key="1">
    <source>
        <dbReference type="EMBL" id="GME78902.1"/>
    </source>
</evidence>
<protein>
    <submittedName>
        <fullName evidence="1">Unnamed protein product</fullName>
    </submittedName>
</protein>
<keyword evidence="2" id="KW-1185">Reference proteome</keyword>
<sequence>MSDNTTYKVQLENVSSSPELNNGWLFYICKDLPPELKELILAYAVVYVSQERKWRLGDTLKRTVPQEFELFIWTLHLFRQRPVLKVESFYRYYSRNPGRGLPDVKSYFELIPQVILQMDMTTNSAQKRIFQTCDFTMLSFTFSLSKVYQKFLKSLIQLGPKQITAKLWYSDPSWKLDDLMSPMLTSITYLSHQFVNRLQLR</sequence>
<accession>A0ACB5T1I4</accession>